<evidence type="ECO:0000313" key="3">
    <source>
        <dbReference type="EMBL" id="CEO18035.1"/>
    </source>
</evidence>
<accession>A0A0B7J4U2</accession>
<dbReference type="Proteomes" id="UP000018149">
    <property type="component" value="Chromosome I"/>
</dbReference>
<keyword evidence="4" id="KW-1185">Reference proteome</keyword>
<comment type="function">
    <text evidence="1">Involved in the assembly of lipopolysaccharide (LPS) at the surface of the outer membrane.</text>
</comment>
<sequence>MLLMLLRIICLLIIIIFSLVSFAHLSKNGQNIKISNMIADFVEYNESQDLIYAKGNIRIITDEYLLTADNLLYDIENNILWVEGNIRIKDKQNRIIEGDKAVLKDEFKKGIISEFILFPGDNNLLIAKLAERIDENNLKLHHAEFTPCDVTCNRNPIWQIAAKDTYIHSEEHRVVYKNVFFEVYGVPIFYLPYFSHPTPTAPATSGLLVPDVKNKGFGIPLYLRAKPNMDFTLTPRIFSKYQTYELEARYRPNDTDNMNFQGSYGKLPYFLKKDGSVVKNKKVSSYHYIASGNFISTDKVYDYGFRVERTSDKAYLKNYYNNYASYLTSKIFLNKIHETDYFSAEGLSFQGLGSNDSKYTDPLILPKINTKNVINLNDNDNSHIVVENNMLMYKERIGKQLARTSLQLSFMHNVLTSSGQIFDFVAKDRGDFYLARRAYLDKPRESKSFQRNIPELQTLWRYPLVGNITKTINLLIEPVVSFTMGRKLSKKDKKFVIIDPAKYELSEKNIFLSNRYSGIDCHDFGNRLSYGLNTSIAKEENYLKLFLGQSRNTRYSIDLPADDTENVGQILGNLSNNLEVFYSFRKDRYFRLIKDEVGGNFNYDKINFLGSFIQLTNLKKYYSVESIKVSNNRVRQFYGDINYQLAENWTIGFGARIDLSRRSPNLLTRTIRVTYAKDCVRITAKVYSDYLADGSRGIKKTTSSPTISIGLKVLNM</sequence>
<dbReference type="GO" id="GO:1990351">
    <property type="term" value="C:transporter complex"/>
    <property type="evidence" value="ECO:0007669"/>
    <property type="project" value="TreeGrafter"/>
</dbReference>
<protein>
    <recommendedName>
        <fullName evidence="1">LPS-assembly protein LptD</fullName>
    </recommendedName>
</protein>
<feature type="domain" description="LptD C-terminal" evidence="2">
    <location>
        <begin position="286"/>
        <end position="649"/>
    </location>
</feature>
<dbReference type="InterPro" id="IPR020889">
    <property type="entry name" value="LipoPS_assembly_LptD"/>
</dbReference>
<dbReference type="HOGENOM" id="CLU_454824_0_0_5"/>
<dbReference type="EMBL" id="LN794217">
    <property type="protein sequence ID" value="CEO18035.1"/>
    <property type="molecule type" value="Genomic_DNA"/>
</dbReference>
<comment type="subunit">
    <text evidence="1">Component of the lipopolysaccharide transport and assembly complex.</text>
</comment>
<comment type="similarity">
    <text evidence="1">Belongs to the LptD family.</text>
</comment>
<evidence type="ECO:0000259" key="2">
    <source>
        <dbReference type="Pfam" id="PF04453"/>
    </source>
</evidence>
<dbReference type="GO" id="GO:0043165">
    <property type="term" value="P:Gram-negative-bacterium-type cell outer membrane assembly"/>
    <property type="evidence" value="ECO:0007669"/>
    <property type="project" value="UniProtKB-UniRule"/>
</dbReference>
<comment type="subcellular location">
    <subcellularLocation>
        <location evidence="1">Cell outer membrane</location>
    </subcellularLocation>
</comment>
<dbReference type="PANTHER" id="PTHR30189:SF1">
    <property type="entry name" value="LPS-ASSEMBLY PROTEIN LPTD"/>
    <property type="match status" value="1"/>
</dbReference>
<comment type="caution">
    <text evidence="1">Lacks conserved residue(s) required for the propagation of feature annotation.</text>
</comment>
<dbReference type="KEGG" id="rmc:RMONA_08455"/>
<dbReference type="PANTHER" id="PTHR30189">
    <property type="entry name" value="LPS-ASSEMBLY PROTEIN"/>
    <property type="match status" value="1"/>
</dbReference>
<dbReference type="GO" id="GO:0009279">
    <property type="term" value="C:cell outer membrane"/>
    <property type="evidence" value="ECO:0007669"/>
    <property type="project" value="UniProtKB-SubCell"/>
</dbReference>
<dbReference type="GO" id="GO:0015920">
    <property type="term" value="P:lipopolysaccharide transport"/>
    <property type="evidence" value="ECO:0007669"/>
    <property type="project" value="InterPro"/>
</dbReference>
<evidence type="ECO:0000256" key="1">
    <source>
        <dbReference type="HAMAP-Rule" id="MF_01411"/>
    </source>
</evidence>
<gene>
    <name evidence="1 3" type="primary">lptD</name>
    <name evidence="3" type="ORF">RMONA_08455</name>
</gene>
<dbReference type="HAMAP" id="MF_01411">
    <property type="entry name" value="LPS_assembly_LptD"/>
    <property type="match status" value="1"/>
</dbReference>
<dbReference type="InterPro" id="IPR007543">
    <property type="entry name" value="LptD_C"/>
</dbReference>
<dbReference type="STRING" id="109232.RMONA_08455"/>
<keyword evidence="1" id="KW-0998">Cell outer membrane</keyword>
<keyword evidence="1" id="KW-0732">Signal</keyword>
<dbReference type="InterPro" id="IPR050218">
    <property type="entry name" value="LptD"/>
</dbReference>
<dbReference type="Pfam" id="PF04453">
    <property type="entry name" value="LptD"/>
    <property type="match status" value="1"/>
</dbReference>
<dbReference type="AlphaFoldDB" id="A0A0B7J4U2"/>
<name>A0A0B7J4U2_9RICK</name>
<reference evidence="3 4" key="1">
    <citation type="submission" date="2015-01" db="EMBL/GenBank/DDBJ databases">
        <title>Draft genome sequence of Rickettsia monacensis strain IrR/Munich.</title>
        <authorList>
            <person name="Felsheim R.F."/>
            <person name="Johnson S.L."/>
            <person name="Kurtti T.J."/>
            <person name="Munderloh U.G."/>
        </authorList>
    </citation>
    <scope>NUCLEOTIDE SEQUENCE [LARGE SCALE GENOMIC DNA]</scope>
    <source>
        <strain evidence="3 4">IrR/Munich</strain>
    </source>
</reference>
<keyword evidence="1" id="KW-0472">Membrane</keyword>
<organism evidence="3 4">
    <name type="scientific">Rickettsia monacensis</name>
    <dbReference type="NCBI Taxonomy" id="109232"/>
    <lineage>
        <taxon>Bacteria</taxon>
        <taxon>Pseudomonadati</taxon>
        <taxon>Pseudomonadota</taxon>
        <taxon>Alphaproteobacteria</taxon>
        <taxon>Rickettsiales</taxon>
        <taxon>Rickettsiaceae</taxon>
        <taxon>Rickettsieae</taxon>
        <taxon>Rickettsia</taxon>
        <taxon>spotted fever group</taxon>
    </lineage>
</organism>
<proteinExistence type="inferred from homology"/>
<evidence type="ECO:0000313" key="4">
    <source>
        <dbReference type="Proteomes" id="UP000018149"/>
    </source>
</evidence>